<reference evidence="1" key="1">
    <citation type="submission" date="2014-05" db="EMBL/GenBank/DDBJ databases">
        <title>Genome sequence of Mycobacterium aromaticivorans strain JS19b1T (= DSM 45407T).</title>
        <authorList>
            <person name="Kwak Y."/>
            <person name="Park G.-S."/>
            <person name="Li Q.X."/>
            <person name="Lee S.-E."/>
            <person name="Shin J.-H."/>
        </authorList>
    </citation>
    <scope>NUCLEOTIDE SEQUENCE [LARGE SCALE GENOMIC DNA]</scope>
    <source>
        <strain evidence="1">JS19b1</strain>
    </source>
</reference>
<evidence type="ECO:0000313" key="2">
    <source>
        <dbReference type="Proteomes" id="UP000022835"/>
    </source>
</evidence>
<protein>
    <submittedName>
        <fullName evidence="1">Uncharacterized protein</fullName>
    </submittedName>
</protein>
<dbReference type="Proteomes" id="UP000022835">
    <property type="component" value="Unassembled WGS sequence"/>
</dbReference>
<sequence>MVDLRAVTVAGVEDAAGGVASAGAAGAVAVSTVAVGGVAGVVTVSLGDAVVVDDSGRAVVVTVASTALSADGVLPVVDGRIATAEPLLESDDAGCLTVERVRAGPAFLGPRAEVEE</sequence>
<dbReference type="EMBL" id="JALN02000001">
    <property type="protein sequence ID" value="KDE97539.1"/>
    <property type="molecule type" value="Genomic_DNA"/>
</dbReference>
<comment type="caution">
    <text evidence="1">The sequence shown here is derived from an EMBL/GenBank/DDBJ whole genome shotgun (WGS) entry which is preliminary data.</text>
</comment>
<keyword evidence="2" id="KW-1185">Reference proteome</keyword>
<name>A0A064CA73_9MYCO</name>
<organism evidence="1 2">
    <name type="scientific">Mycolicibacterium aromaticivorans JS19b1 = JCM 16368</name>
    <dbReference type="NCBI Taxonomy" id="1440774"/>
    <lineage>
        <taxon>Bacteria</taxon>
        <taxon>Bacillati</taxon>
        <taxon>Actinomycetota</taxon>
        <taxon>Actinomycetes</taxon>
        <taxon>Mycobacteriales</taxon>
        <taxon>Mycobacteriaceae</taxon>
        <taxon>Mycolicibacterium</taxon>
    </lineage>
</organism>
<proteinExistence type="predicted"/>
<evidence type="ECO:0000313" key="1">
    <source>
        <dbReference type="EMBL" id="KDE97539.1"/>
    </source>
</evidence>
<gene>
    <name evidence="1" type="ORF">Y900_000980</name>
</gene>
<dbReference type="AlphaFoldDB" id="A0A064CA73"/>
<accession>A0A064CA73</accession>